<dbReference type="Proteomes" id="UP000254437">
    <property type="component" value="Unassembled WGS sequence"/>
</dbReference>
<dbReference type="CDD" id="cd04730">
    <property type="entry name" value="NPD_like"/>
    <property type="match status" value="1"/>
</dbReference>
<dbReference type="InterPro" id="IPR004136">
    <property type="entry name" value="NMO"/>
</dbReference>
<dbReference type="GO" id="GO:0016627">
    <property type="term" value="F:oxidoreductase activity, acting on the CH-CH group of donors"/>
    <property type="evidence" value="ECO:0007669"/>
    <property type="project" value="InterPro"/>
</dbReference>
<evidence type="ECO:0000256" key="8">
    <source>
        <dbReference type="ARBA" id="ARBA00031155"/>
    </source>
</evidence>
<comment type="cofactor">
    <cofactor evidence="1">
        <name>FMN</name>
        <dbReference type="ChEBI" id="CHEBI:58210"/>
    </cofactor>
</comment>
<dbReference type="PANTHER" id="PTHR42747:SF3">
    <property type="entry name" value="NITRONATE MONOOXYGENASE-RELATED"/>
    <property type="match status" value="1"/>
</dbReference>
<evidence type="ECO:0000256" key="6">
    <source>
        <dbReference type="ARBA" id="ARBA00023002"/>
    </source>
</evidence>
<dbReference type="GO" id="GO:0009636">
    <property type="term" value="P:response to toxic substance"/>
    <property type="evidence" value="ECO:0007669"/>
    <property type="project" value="UniProtKB-KW"/>
</dbReference>
<proteinExistence type="inferred from homology"/>
<dbReference type="PROSITE" id="PS00912">
    <property type="entry name" value="DHODEHASE_2"/>
    <property type="match status" value="1"/>
</dbReference>
<evidence type="ECO:0000256" key="7">
    <source>
        <dbReference type="ARBA" id="ARBA00023033"/>
    </source>
</evidence>
<evidence type="ECO:0000256" key="3">
    <source>
        <dbReference type="ARBA" id="ARBA00022575"/>
    </source>
</evidence>
<dbReference type="PANTHER" id="PTHR42747">
    <property type="entry name" value="NITRONATE MONOOXYGENASE-RELATED"/>
    <property type="match status" value="1"/>
</dbReference>
<evidence type="ECO:0000256" key="4">
    <source>
        <dbReference type="ARBA" id="ARBA00022630"/>
    </source>
</evidence>
<evidence type="ECO:0000313" key="10">
    <source>
        <dbReference type="EMBL" id="STZ64252.1"/>
    </source>
</evidence>
<dbReference type="RefSeq" id="WP_115008482.1">
    <property type="nucleotide sequence ID" value="NZ_UGQU01000004.1"/>
</dbReference>
<gene>
    <name evidence="10" type="ORF">NCTC10359_02702</name>
</gene>
<dbReference type="InterPro" id="IPR013785">
    <property type="entry name" value="Aldolase_TIM"/>
</dbReference>
<keyword evidence="3" id="KW-0216">Detoxification</keyword>
<dbReference type="Gene3D" id="3.20.20.70">
    <property type="entry name" value="Aldolase class I"/>
    <property type="match status" value="1"/>
</dbReference>
<organism evidence="10 11">
    <name type="scientific">Moraxella lacunata</name>
    <dbReference type="NCBI Taxonomy" id="477"/>
    <lineage>
        <taxon>Bacteria</taxon>
        <taxon>Pseudomonadati</taxon>
        <taxon>Pseudomonadota</taxon>
        <taxon>Gammaproteobacteria</taxon>
        <taxon>Moraxellales</taxon>
        <taxon>Moraxellaceae</taxon>
        <taxon>Moraxella</taxon>
    </lineage>
</organism>
<name>A0A378TWF3_MORLA</name>
<comment type="catalytic activity">
    <reaction evidence="9">
        <text>3 propionate 3-nitronate + 3 O2 + H2O = 3 3-oxopropanoate + 2 nitrate + nitrite + H2O2 + 3 H(+)</text>
        <dbReference type="Rhea" id="RHEA:57332"/>
        <dbReference type="ChEBI" id="CHEBI:15377"/>
        <dbReference type="ChEBI" id="CHEBI:15378"/>
        <dbReference type="ChEBI" id="CHEBI:15379"/>
        <dbReference type="ChEBI" id="CHEBI:16240"/>
        <dbReference type="ChEBI" id="CHEBI:16301"/>
        <dbReference type="ChEBI" id="CHEBI:17632"/>
        <dbReference type="ChEBI" id="CHEBI:33190"/>
        <dbReference type="ChEBI" id="CHEBI:136067"/>
    </reaction>
</comment>
<evidence type="ECO:0000256" key="1">
    <source>
        <dbReference type="ARBA" id="ARBA00001917"/>
    </source>
</evidence>
<comment type="similarity">
    <text evidence="2">Belongs to the nitronate monooxygenase family. NMO class I subfamily.</text>
</comment>
<dbReference type="GO" id="GO:0018580">
    <property type="term" value="F:nitronate monooxygenase activity"/>
    <property type="evidence" value="ECO:0007669"/>
    <property type="project" value="InterPro"/>
</dbReference>
<evidence type="ECO:0000313" key="11">
    <source>
        <dbReference type="Proteomes" id="UP000254437"/>
    </source>
</evidence>
<accession>A0A378TWF3</accession>
<reference evidence="10 11" key="1">
    <citation type="submission" date="2018-06" db="EMBL/GenBank/DDBJ databases">
        <authorList>
            <consortium name="Pathogen Informatics"/>
            <person name="Doyle S."/>
        </authorList>
    </citation>
    <scope>NUCLEOTIDE SEQUENCE [LARGE SCALE GENOMIC DNA]</scope>
    <source>
        <strain evidence="10 11">NCTC10359</strain>
    </source>
</reference>
<keyword evidence="5" id="KW-0288">FMN</keyword>
<keyword evidence="7 10" id="KW-0503">Monooxygenase</keyword>
<evidence type="ECO:0000256" key="2">
    <source>
        <dbReference type="ARBA" id="ARBA00009881"/>
    </source>
</evidence>
<protein>
    <recommendedName>
        <fullName evidence="8">Propionate 3-nitronate monooxygenase</fullName>
    </recommendedName>
</protein>
<evidence type="ECO:0000256" key="9">
    <source>
        <dbReference type="ARBA" id="ARBA00049401"/>
    </source>
</evidence>
<dbReference type="GO" id="GO:0006207">
    <property type="term" value="P:'de novo' pyrimidine nucleobase biosynthetic process"/>
    <property type="evidence" value="ECO:0007669"/>
    <property type="project" value="InterPro"/>
</dbReference>
<sequence length="344" mass="36543">MTILSLQSHLALSTPIVQAPMAGASNADFVVGACRLGVLGSLGAGMMSPARIHDEITKIKAGTDKPFNVNLMILDKSLTQTYSQTMPDWLDNFYQTLGVTPVLDDKPAHDFAEQFAVLLDNPVPVASFTFGILNLPQVDALHAVGTLVIGTANTVAEVLAWQDVGADGVVVQGVGAGGHQGGWLGEQGDRLSTLELLKLAKNASTIPLISAGGIANREQVTLMLDNGADMVAVGTVFLTTHESPINPLWKKRLLSATGNDTRLTRLYSGKWARGVVTGYMQDFAQLDNDDLPNYPTLNAMTKSLRAHGATTQNSELMSLWSGVGVADCRDESMSELVARLAGMP</sequence>
<dbReference type="Pfam" id="PF03060">
    <property type="entry name" value="NMO"/>
    <property type="match status" value="1"/>
</dbReference>
<dbReference type="EMBL" id="UGQU01000004">
    <property type="protein sequence ID" value="STZ64252.1"/>
    <property type="molecule type" value="Genomic_DNA"/>
</dbReference>
<dbReference type="AlphaFoldDB" id="A0A378TWF3"/>
<evidence type="ECO:0000256" key="5">
    <source>
        <dbReference type="ARBA" id="ARBA00022643"/>
    </source>
</evidence>
<keyword evidence="6 10" id="KW-0560">Oxidoreductase</keyword>
<keyword evidence="4" id="KW-0285">Flavoprotein</keyword>
<dbReference type="SUPFAM" id="SSF51412">
    <property type="entry name" value="Inosine monophosphate dehydrogenase (IMPDH)"/>
    <property type="match status" value="1"/>
</dbReference>
<dbReference type="InterPro" id="IPR001295">
    <property type="entry name" value="Dihydroorotate_DH_CS"/>
</dbReference>